<gene>
    <name evidence="4" type="ORF">G3O08_09730</name>
</gene>
<dbReference type="Pfam" id="PF01145">
    <property type="entry name" value="Band_7"/>
    <property type="match status" value="1"/>
</dbReference>
<dbReference type="InterPro" id="IPR001107">
    <property type="entry name" value="Band_7"/>
</dbReference>
<keyword evidence="5" id="KW-1185">Reference proteome</keyword>
<evidence type="ECO:0000256" key="1">
    <source>
        <dbReference type="ARBA" id="ARBA00004167"/>
    </source>
</evidence>
<evidence type="ECO:0000259" key="3">
    <source>
        <dbReference type="SMART" id="SM00244"/>
    </source>
</evidence>
<name>A0A7K3WQ51_9FLAO</name>
<dbReference type="SMART" id="SM00244">
    <property type="entry name" value="PHB"/>
    <property type="match status" value="1"/>
</dbReference>
<dbReference type="GO" id="GO:0007005">
    <property type="term" value="P:mitochondrion organization"/>
    <property type="evidence" value="ECO:0007669"/>
    <property type="project" value="TreeGrafter"/>
</dbReference>
<proteinExistence type="predicted"/>
<comment type="subcellular location">
    <subcellularLocation>
        <location evidence="1">Membrane</location>
        <topology evidence="1">Single-pass membrane protein</topology>
    </subcellularLocation>
</comment>
<dbReference type="Proteomes" id="UP000486602">
    <property type="component" value="Unassembled WGS sequence"/>
</dbReference>
<dbReference type="SUPFAM" id="SSF117892">
    <property type="entry name" value="Band 7/SPFH domain"/>
    <property type="match status" value="1"/>
</dbReference>
<evidence type="ECO:0000313" key="4">
    <source>
        <dbReference type="EMBL" id="NEN23780.1"/>
    </source>
</evidence>
<reference evidence="4 5" key="1">
    <citation type="submission" date="2020-02" db="EMBL/GenBank/DDBJ databases">
        <title>Out from the shadows clarifying the taxonomy of the family Cryomorphaceae and related taxa by utilizing the GTDB taxonomic framework.</title>
        <authorList>
            <person name="Bowman J.P."/>
        </authorList>
    </citation>
    <scope>NUCLEOTIDE SEQUENCE [LARGE SCALE GENOMIC DNA]</scope>
    <source>
        <strain evidence="4 5">QSSC 1-22</strain>
    </source>
</reference>
<dbReference type="PANTHER" id="PTHR23222:SF1">
    <property type="entry name" value="PROHIBITIN-2"/>
    <property type="match status" value="1"/>
</dbReference>
<dbReference type="Gene3D" id="3.30.479.30">
    <property type="entry name" value="Band 7 domain"/>
    <property type="match status" value="1"/>
</dbReference>
<dbReference type="InterPro" id="IPR000163">
    <property type="entry name" value="Prohibitin"/>
</dbReference>
<dbReference type="RefSeq" id="WP_163285174.1">
    <property type="nucleotide sequence ID" value="NZ_JAAGVY010000015.1"/>
</dbReference>
<dbReference type="CDD" id="cd03401">
    <property type="entry name" value="SPFH_prohibitin"/>
    <property type="match status" value="1"/>
</dbReference>
<dbReference type="AlphaFoldDB" id="A0A7K3WQ51"/>
<organism evidence="4 5">
    <name type="scientific">Cryomorpha ignava</name>
    <dbReference type="NCBI Taxonomy" id="101383"/>
    <lineage>
        <taxon>Bacteria</taxon>
        <taxon>Pseudomonadati</taxon>
        <taxon>Bacteroidota</taxon>
        <taxon>Flavobacteriia</taxon>
        <taxon>Flavobacteriales</taxon>
        <taxon>Cryomorphaceae</taxon>
        <taxon>Cryomorpha</taxon>
    </lineage>
</organism>
<dbReference type="PANTHER" id="PTHR23222">
    <property type="entry name" value="PROHIBITIN"/>
    <property type="match status" value="1"/>
</dbReference>
<dbReference type="EMBL" id="JAAGVY010000015">
    <property type="protein sequence ID" value="NEN23780.1"/>
    <property type="molecule type" value="Genomic_DNA"/>
</dbReference>
<dbReference type="InterPro" id="IPR036013">
    <property type="entry name" value="Band_7/SPFH_dom_sf"/>
</dbReference>
<dbReference type="GO" id="GO:0016020">
    <property type="term" value="C:membrane"/>
    <property type="evidence" value="ECO:0007669"/>
    <property type="project" value="UniProtKB-SubCell"/>
</dbReference>
<protein>
    <submittedName>
        <fullName evidence="4">Prohibitin family protein</fullName>
    </submittedName>
</protein>
<sequence length="272" mass="31057">MEPNQRKLIITVIVAFVLLLILWQTSTIKLKSGEAGVLYKQFGQGTVTDSHFSEGFHFIAPWNDMFVYNVRNQERQEVMEALSKNGLTIRMEMSIRFRPVISEVGTIHQTLGLNYTEVVVLPEVRSAARQIIGRYDPEELYSTKRDFIQDEIYNSVKERLAEKNIYLDAILIRGIELPANIKTAIEQKLKQEQESQEYEFRIQKESKEAERKRIEAQGIKDFQDIVSEGISDKLLRWKGIEATLDLAKSPNSKVVVIGQGDDGLPLILGGNN</sequence>
<evidence type="ECO:0000313" key="5">
    <source>
        <dbReference type="Proteomes" id="UP000486602"/>
    </source>
</evidence>
<evidence type="ECO:0000256" key="2">
    <source>
        <dbReference type="ARBA" id="ARBA00023136"/>
    </source>
</evidence>
<accession>A0A7K3WQ51</accession>
<feature type="domain" description="Band 7" evidence="3">
    <location>
        <begin position="26"/>
        <end position="189"/>
    </location>
</feature>
<keyword evidence="2" id="KW-0472">Membrane</keyword>
<comment type="caution">
    <text evidence="4">The sequence shown here is derived from an EMBL/GenBank/DDBJ whole genome shotgun (WGS) entry which is preliminary data.</text>
</comment>